<organism evidence="3 4">
    <name type="scientific">Neocallimastix californiae</name>
    <dbReference type="NCBI Taxonomy" id="1754190"/>
    <lineage>
        <taxon>Eukaryota</taxon>
        <taxon>Fungi</taxon>
        <taxon>Fungi incertae sedis</taxon>
        <taxon>Chytridiomycota</taxon>
        <taxon>Chytridiomycota incertae sedis</taxon>
        <taxon>Neocallimastigomycetes</taxon>
        <taxon>Neocallimastigales</taxon>
        <taxon>Neocallimastigaceae</taxon>
        <taxon>Neocallimastix</taxon>
    </lineage>
</organism>
<keyword evidence="4" id="KW-1185">Reference proteome</keyword>
<feature type="coiled-coil region" evidence="1">
    <location>
        <begin position="76"/>
        <end position="103"/>
    </location>
</feature>
<feature type="compositionally biased region" description="Low complexity" evidence="2">
    <location>
        <begin position="1"/>
        <end position="23"/>
    </location>
</feature>
<feature type="compositionally biased region" description="Basic and acidic residues" evidence="2">
    <location>
        <begin position="156"/>
        <end position="166"/>
    </location>
</feature>
<gene>
    <name evidence="3" type="ORF">LY90DRAFT_708362</name>
</gene>
<dbReference type="Proteomes" id="UP000193920">
    <property type="component" value="Unassembled WGS sequence"/>
</dbReference>
<evidence type="ECO:0000313" key="4">
    <source>
        <dbReference type="Proteomes" id="UP000193920"/>
    </source>
</evidence>
<sequence length="180" mass="20111">MEVSINSASTSTTQNNTNNSNRSGAPPILLNATLEDEKLYFSEEIVRLEHSIKLLTDSNAFLKEQDNSDPDFVLAISENEQVINKYKRIVKNLKEKLNAISAKSCLSNQININKDDSVSESELNNSLQSLKLNTQEISISESIPQIRNSPSEENDISNKTEKDTVKSETNMSNEEEGVFL</sequence>
<protein>
    <submittedName>
        <fullName evidence="3">Uncharacterized protein</fullName>
    </submittedName>
</protein>
<dbReference type="EMBL" id="MCOG01000329">
    <property type="protein sequence ID" value="ORY17030.1"/>
    <property type="molecule type" value="Genomic_DNA"/>
</dbReference>
<name>A0A1Y2A3V5_9FUNG</name>
<reference evidence="3 4" key="1">
    <citation type="submission" date="2016-08" db="EMBL/GenBank/DDBJ databases">
        <title>A Parts List for Fungal Cellulosomes Revealed by Comparative Genomics.</title>
        <authorList>
            <consortium name="DOE Joint Genome Institute"/>
            <person name="Haitjema C.H."/>
            <person name="Gilmore S.P."/>
            <person name="Henske J.K."/>
            <person name="Solomon K.V."/>
            <person name="De Groot R."/>
            <person name="Kuo A."/>
            <person name="Mondo S.J."/>
            <person name="Salamov A.A."/>
            <person name="Labutti K."/>
            <person name="Zhao Z."/>
            <person name="Chiniquy J."/>
            <person name="Barry K."/>
            <person name="Brewer H.M."/>
            <person name="Purvine S.O."/>
            <person name="Wright A.T."/>
            <person name="Boxma B."/>
            <person name="Van Alen T."/>
            <person name="Hackstein J.H."/>
            <person name="Baker S.E."/>
            <person name="Grigoriev I.V."/>
            <person name="O'Malley M.A."/>
        </authorList>
    </citation>
    <scope>NUCLEOTIDE SEQUENCE [LARGE SCALE GENOMIC DNA]</scope>
    <source>
        <strain evidence="3 4">G1</strain>
    </source>
</reference>
<evidence type="ECO:0000256" key="2">
    <source>
        <dbReference type="SAM" id="MobiDB-lite"/>
    </source>
</evidence>
<evidence type="ECO:0000313" key="3">
    <source>
        <dbReference type="EMBL" id="ORY17030.1"/>
    </source>
</evidence>
<evidence type="ECO:0000256" key="1">
    <source>
        <dbReference type="SAM" id="Coils"/>
    </source>
</evidence>
<dbReference type="AlphaFoldDB" id="A0A1Y2A3V5"/>
<feature type="region of interest" description="Disordered" evidence="2">
    <location>
        <begin position="141"/>
        <end position="180"/>
    </location>
</feature>
<proteinExistence type="predicted"/>
<keyword evidence="1" id="KW-0175">Coiled coil</keyword>
<accession>A0A1Y2A3V5</accession>
<comment type="caution">
    <text evidence="3">The sequence shown here is derived from an EMBL/GenBank/DDBJ whole genome shotgun (WGS) entry which is preliminary data.</text>
</comment>
<feature type="region of interest" description="Disordered" evidence="2">
    <location>
        <begin position="1"/>
        <end position="26"/>
    </location>
</feature>
<dbReference type="OrthoDB" id="548474at2759"/>